<name>A0A433HP68_9BACI</name>
<organism evidence="1 2">
    <name type="scientific">Peribacillus cavernae</name>
    <dbReference type="NCBI Taxonomy" id="1674310"/>
    <lineage>
        <taxon>Bacteria</taxon>
        <taxon>Bacillati</taxon>
        <taxon>Bacillota</taxon>
        <taxon>Bacilli</taxon>
        <taxon>Bacillales</taxon>
        <taxon>Bacillaceae</taxon>
        <taxon>Peribacillus</taxon>
    </lineage>
</organism>
<dbReference type="OrthoDB" id="2692217at2"/>
<accession>A0A433HP68</accession>
<keyword evidence="2" id="KW-1185">Reference proteome</keyword>
<dbReference type="EMBL" id="RYZZ01000007">
    <property type="protein sequence ID" value="RUQ30012.1"/>
    <property type="molecule type" value="Genomic_DNA"/>
</dbReference>
<reference evidence="1 2" key="1">
    <citation type="submission" date="2018-12" db="EMBL/GenBank/DDBJ databases">
        <title>Bacillus chawlae sp. nov., Bacillus glennii sp. nov., and Bacillus saganii sp. nov. Isolated from the Vehicle Assembly Building at Kennedy Space Center where the Viking Spacecraft were Assembled.</title>
        <authorList>
            <person name="Seuylemezian A."/>
            <person name="Vaishampayan P."/>
        </authorList>
    </citation>
    <scope>NUCLEOTIDE SEQUENCE [LARGE SCALE GENOMIC DNA]</scope>
    <source>
        <strain evidence="1 2">L5</strain>
    </source>
</reference>
<protein>
    <submittedName>
        <fullName evidence="1">DUF3813 domain-containing protein</fullName>
    </submittedName>
</protein>
<proteinExistence type="predicted"/>
<dbReference type="Proteomes" id="UP000267430">
    <property type="component" value="Unassembled WGS sequence"/>
</dbReference>
<evidence type="ECO:0000313" key="1">
    <source>
        <dbReference type="EMBL" id="RUQ30012.1"/>
    </source>
</evidence>
<dbReference type="InterPro" id="IPR024217">
    <property type="entry name" value="DUF3813"/>
</dbReference>
<dbReference type="AlphaFoldDB" id="A0A433HP68"/>
<sequence>MGNQLFQHAREFVEQAIQAGDTADQQEKLEVAKNALSSAYANSTTAEKAQLAEFQQQLEDASLESKS</sequence>
<dbReference type="RefSeq" id="WP_126864033.1">
    <property type="nucleotide sequence ID" value="NZ_JAUSTX010000001.1"/>
</dbReference>
<gene>
    <name evidence="1" type="ORF">ELQ35_06560</name>
</gene>
<evidence type="ECO:0000313" key="2">
    <source>
        <dbReference type="Proteomes" id="UP000267430"/>
    </source>
</evidence>
<dbReference type="Pfam" id="PF12758">
    <property type="entry name" value="DUF3813"/>
    <property type="match status" value="1"/>
</dbReference>
<comment type="caution">
    <text evidence="1">The sequence shown here is derived from an EMBL/GenBank/DDBJ whole genome shotgun (WGS) entry which is preliminary data.</text>
</comment>